<dbReference type="CDD" id="cd00118">
    <property type="entry name" value="LysM"/>
    <property type="match status" value="1"/>
</dbReference>
<reference evidence="3 4" key="1">
    <citation type="submission" date="2023-08" db="EMBL/GenBank/DDBJ databases">
        <authorList>
            <person name="Joshi A."/>
            <person name="Thite S."/>
        </authorList>
    </citation>
    <scope>NUCLEOTIDE SEQUENCE [LARGE SCALE GENOMIC DNA]</scope>
    <source>
        <strain evidence="3 4">AC40</strain>
    </source>
</reference>
<evidence type="ECO:0000259" key="2">
    <source>
        <dbReference type="Pfam" id="PF01476"/>
    </source>
</evidence>
<evidence type="ECO:0000313" key="3">
    <source>
        <dbReference type="EMBL" id="MDP4536063.1"/>
    </source>
</evidence>
<accession>A0ABT9GYN0</accession>
<comment type="caution">
    <text evidence="3">The sequence shown here is derived from an EMBL/GenBank/DDBJ whole genome shotgun (WGS) entry which is preliminary data.</text>
</comment>
<sequence>MWTASTHADEHAGKRQVQPGETLWRIASEVRPSDDVSIAQVMQALFELNPDAFLQQDINQLQHGQWLIVPDYEQVARQNATEALQRASEARTSLQRAEPQWSMTVQSGSDALEEQQNLLLASSDTTRGLAANMAGPEQLTPSPVEPAPETNVAAENPARSASSANSPASPEADNSLWSDIEWYSQVNLMQRAFPQRGLQQQSQWHQSVSLEMEWYWQSDDRSHTVVVAPYLRWDQQDSNRHLVDLAEAYWLYYGSGWEVRTGVNKVFWGAVESQRLVDIINQRDLLDRPDGESKLGQPMVQLSLIRDFGTIQAYLLPYFRERAFAGSDGRLRLPQLVDTDRPAYESSRERRHLDWALRWSQQFSGLDLGVSFFQGTSREPALVPSSEELLIPFYPQMKQLGLDGQWILGSWLWKIEAVYRDSQIEDYAAFTSGFEYTQIGINERFWDLGWLVEYQYDSRGLEANAIGQNDLFVGWRLALNDAAGSEILLGVIQDLDRSSSRSAYLEASTRLSDRFRLRLDGWFFDSKDPEDLLYWLRKDDYIQLTLEYYF</sequence>
<dbReference type="Pfam" id="PF01476">
    <property type="entry name" value="LysM"/>
    <property type="match status" value="1"/>
</dbReference>
<dbReference type="InterPro" id="IPR020012">
    <property type="entry name" value="LysM_FimV"/>
</dbReference>
<dbReference type="Proteomes" id="UP001231616">
    <property type="component" value="Unassembled WGS sequence"/>
</dbReference>
<keyword evidence="4" id="KW-1185">Reference proteome</keyword>
<feature type="region of interest" description="Disordered" evidence="1">
    <location>
        <begin position="133"/>
        <end position="172"/>
    </location>
</feature>
<feature type="domain" description="LysM" evidence="2">
    <location>
        <begin position="17"/>
        <end position="44"/>
    </location>
</feature>
<dbReference type="Gene3D" id="3.10.350.10">
    <property type="entry name" value="LysM domain"/>
    <property type="match status" value="1"/>
</dbReference>
<dbReference type="RefSeq" id="WP_305893324.1">
    <property type="nucleotide sequence ID" value="NZ_JAUZVZ010000008.1"/>
</dbReference>
<dbReference type="InterPro" id="IPR036779">
    <property type="entry name" value="LysM_dom_sf"/>
</dbReference>
<feature type="compositionally biased region" description="Low complexity" evidence="1">
    <location>
        <begin position="153"/>
        <end position="172"/>
    </location>
</feature>
<name>A0ABT9GYN0_9GAMM</name>
<gene>
    <name evidence="3" type="ORF">Q3O60_07685</name>
</gene>
<organism evidence="3 4">
    <name type="scientific">Alkalimonas collagenimarina</name>
    <dbReference type="NCBI Taxonomy" id="400390"/>
    <lineage>
        <taxon>Bacteria</taxon>
        <taxon>Pseudomonadati</taxon>
        <taxon>Pseudomonadota</taxon>
        <taxon>Gammaproteobacteria</taxon>
        <taxon>Alkalimonas</taxon>
    </lineage>
</organism>
<dbReference type="NCBIfam" id="TIGR03505">
    <property type="entry name" value="FimV_core"/>
    <property type="match status" value="1"/>
</dbReference>
<evidence type="ECO:0000313" key="4">
    <source>
        <dbReference type="Proteomes" id="UP001231616"/>
    </source>
</evidence>
<protein>
    <submittedName>
        <fullName evidence="3">FimV/HubP family polar landmark protein</fullName>
    </submittedName>
</protein>
<dbReference type="EMBL" id="JAUZVZ010000008">
    <property type="protein sequence ID" value="MDP4536063.1"/>
    <property type="molecule type" value="Genomic_DNA"/>
</dbReference>
<evidence type="ECO:0000256" key="1">
    <source>
        <dbReference type="SAM" id="MobiDB-lite"/>
    </source>
</evidence>
<proteinExistence type="predicted"/>
<dbReference type="InterPro" id="IPR018392">
    <property type="entry name" value="LysM"/>
</dbReference>